<organism evidence="1 2">
    <name type="scientific">Paeniglutamicibacter gangotriensis</name>
    <dbReference type="NCBI Taxonomy" id="254787"/>
    <lineage>
        <taxon>Bacteria</taxon>
        <taxon>Bacillati</taxon>
        <taxon>Actinomycetota</taxon>
        <taxon>Actinomycetes</taxon>
        <taxon>Micrococcales</taxon>
        <taxon>Micrococcaceae</taxon>
        <taxon>Paeniglutamicibacter</taxon>
    </lineage>
</organism>
<sequence length="91" mass="10249">MDNDEDDLQLKQLRQALPLAGLTVGELWLRYFGIGGSAGQFEMEAYLHAAHALPTLERDLVAHAINERFMDLDIDFRVPYSTDIDPGKTET</sequence>
<dbReference type="AlphaFoldDB" id="A0A5B0ECX2"/>
<dbReference type="Proteomes" id="UP000323856">
    <property type="component" value="Unassembled WGS sequence"/>
</dbReference>
<accession>A0A5B0ECX2</accession>
<evidence type="ECO:0000313" key="2">
    <source>
        <dbReference type="Proteomes" id="UP000323856"/>
    </source>
</evidence>
<comment type="caution">
    <text evidence="1">The sequence shown here is derived from an EMBL/GenBank/DDBJ whole genome shotgun (WGS) entry which is preliminary data.</text>
</comment>
<dbReference type="RefSeq" id="WP_007273136.1">
    <property type="nucleotide sequence ID" value="NZ_JBITUG010000009.1"/>
</dbReference>
<evidence type="ECO:0000313" key="1">
    <source>
        <dbReference type="EMBL" id="KAA0975259.1"/>
    </source>
</evidence>
<protein>
    <submittedName>
        <fullName evidence="1">Uncharacterized protein</fullName>
    </submittedName>
</protein>
<name>A0A5B0ECX2_9MICC</name>
<dbReference type="EMBL" id="VOBL01000015">
    <property type="protein sequence ID" value="KAA0975259.1"/>
    <property type="molecule type" value="Genomic_DNA"/>
</dbReference>
<gene>
    <name evidence="1" type="ORF">FQ154_13715</name>
</gene>
<proteinExistence type="predicted"/>
<reference evidence="1 2" key="1">
    <citation type="submission" date="2019-07" db="EMBL/GenBank/DDBJ databases">
        <title>Analysis of the biochemical properties, biological activity and biotechnological potential of siderophores and biosurfactants produced by Antarctic psychrotolerant bacteria.</title>
        <authorList>
            <person name="Styczynski M."/>
            <person name="Krucon T."/>
            <person name="Decewicz P."/>
            <person name="Dziewit L."/>
        </authorList>
    </citation>
    <scope>NUCLEOTIDE SEQUENCE [LARGE SCALE GENOMIC DNA]</scope>
    <source>
        <strain evidence="1 2">ANT_H27</strain>
    </source>
</reference>
<dbReference type="OrthoDB" id="4935951at2"/>